<dbReference type="InterPro" id="IPR050109">
    <property type="entry name" value="HTH-type_TetR-like_transc_reg"/>
</dbReference>
<dbReference type="EMBL" id="BAFC01000074">
    <property type="protein sequence ID" value="GAB39610.1"/>
    <property type="molecule type" value="Genomic_DNA"/>
</dbReference>
<evidence type="ECO:0000313" key="6">
    <source>
        <dbReference type="Proteomes" id="UP000005845"/>
    </source>
</evidence>
<dbReference type="GO" id="GO:0003700">
    <property type="term" value="F:DNA-binding transcription factor activity"/>
    <property type="evidence" value="ECO:0007669"/>
    <property type="project" value="TreeGrafter"/>
</dbReference>
<dbReference type="InterPro" id="IPR009057">
    <property type="entry name" value="Homeodomain-like_sf"/>
</dbReference>
<evidence type="ECO:0000313" key="5">
    <source>
        <dbReference type="EMBL" id="GAB39610.1"/>
    </source>
</evidence>
<dbReference type="PANTHER" id="PTHR30055">
    <property type="entry name" value="HTH-TYPE TRANSCRIPTIONAL REGULATOR RUTR"/>
    <property type="match status" value="1"/>
</dbReference>
<evidence type="ECO:0000259" key="4">
    <source>
        <dbReference type="PROSITE" id="PS50977"/>
    </source>
</evidence>
<reference evidence="5 6" key="1">
    <citation type="submission" date="2012-02" db="EMBL/GenBank/DDBJ databases">
        <title>Whole genome shotgun sequence of Gordonia sputi NBRC 100414.</title>
        <authorList>
            <person name="Yoshida I."/>
            <person name="Hosoyama A."/>
            <person name="Tsuchikane K."/>
            <person name="Katsumata H."/>
            <person name="Yamazaki S."/>
            <person name="Fujita N."/>
        </authorList>
    </citation>
    <scope>NUCLEOTIDE SEQUENCE [LARGE SCALE GENOMIC DNA]</scope>
    <source>
        <strain evidence="5 6">NBRC 100414</strain>
    </source>
</reference>
<name>H5U1K2_9ACTN</name>
<feature type="domain" description="HTH tetR-type" evidence="4">
    <location>
        <begin position="23"/>
        <end position="83"/>
    </location>
</feature>
<dbReference type="RefSeq" id="WP_005206481.1">
    <property type="nucleotide sequence ID" value="NZ_BAFC01000074.1"/>
</dbReference>
<keyword evidence="6" id="KW-1185">Reference proteome</keyword>
<comment type="caution">
    <text evidence="5">The sequence shown here is derived from an EMBL/GenBank/DDBJ whole genome shotgun (WGS) entry which is preliminary data.</text>
</comment>
<gene>
    <name evidence="5" type="ORF">GOSPT_074_00070</name>
</gene>
<evidence type="ECO:0000256" key="2">
    <source>
        <dbReference type="PROSITE-ProRule" id="PRU00335"/>
    </source>
</evidence>
<dbReference type="PROSITE" id="PS50977">
    <property type="entry name" value="HTH_TETR_2"/>
    <property type="match status" value="2"/>
</dbReference>
<dbReference type="Gene3D" id="1.10.10.60">
    <property type="entry name" value="Homeodomain-like"/>
    <property type="match status" value="2"/>
</dbReference>
<dbReference type="eggNOG" id="COG1309">
    <property type="taxonomic scope" value="Bacteria"/>
</dbReference>
<sequence>MSSQPSTDHPPTHINGQPRRRPADRRSLILRTAAQEFSDRGYHAVRLEEIADIVGISAPALYRHFPTKYALFAEATGLLAGELTEALETSQRDLESALTALAQSAIDHRRTGGLYRWDQRYLEGDDATKVKVVLVEQHRRIRAALLDARPNIPRPHADLLVAAIISVVASPTTHRTALADREIRRLLVATALSLADVAPLLAADASVQRPPSGLAPASKRELILTGSISLFSARGFREVTIDEIAAAAGIPASGVYRHFESKAAILSAAFWRASDRVSAATSDALAASTTSRAALESLVARYVRLFVRDNALVTVYLSEIGHLAPSERSALRRQQRANVDEWAAWVTRDRGDAISRGQARFLVHAALNAISDLLRLRRPPTAEQVTAIGCAILEGPRQGPQQR</sequence>
<dbReference type="PRINTS" id="PR00455">
    <property type="entry name" value="HTHTETR"/>
</dbReference>
<protein>
    <submittedName>
        <fullName evidence="5">Putative TetR family transcriptional regulator</fullName>
    </submittedName>
</protein>
<dbReference type="InterPro" id="IPR001647">
    <property type="entry name" value="HTH_TetR"/>
</dbReference>
<feature type="DNA-binding region" description="H-T-H motif" evidence="2">
    <location>
        <begin position="240"/>
        <end position="259"/>
    </location>
</feature>
<dbReference type="PANTHER" id="PTHR30055:SF237">
    <property type="entry name" value="TRANSCRIPTIONAL REPRESSOR MCE3R"/>
    <property type="match status" value="1"/>
</dbReference>
<feature type="DNA-binding region" description="H-T-H motif" evidence="2">
    <location>
        <begin position="46"/>
        <end position="65"/>
    </location>
</feature>
<dbReference type="Proteomes" id="UP000005845">
    <property type="component" value="Unassembled WGS sequence"/>
</dbReference>
<evidence type="ECO:0000256" key="3">
    <source>
        <dbReference type="SAM" id="MobiDB-lite"/>
    </source>
</evidence>
<dbReference type="Pfam" id="PF00440">
    <property type="entry name" value="TetR_N"/>
    <property type="match status" value="2"/>
</dbReference>
<dbReference type="Gene3D" id="1.10.357.10">
    <property type="entry name" value="Tetracycline Repressor, domain 2"/>
    <property type="match status" value="2"/>
</dbReference>
<accession>H5U1K2</accession>
<evidence type="ECO:0000256" key="1">
    <source>
        <dbReference type="ARBA" id="ARBA00023125"/>
    </source>
</evidence>
<dbReference type="GO" id="GO:0000976">
    <property type="term" value="F:transcription cis-regulatory region binding"/>
    <property type="evidence" value="ECO:0007669"/>
    <property type="project" value="TreeGrafter"/>
</dbReference>
<organism evidence="5 6">
    <name type="scientific">Gordonia sputi NBRC 100414</name>
    <dbReference type="NCBI Taxonomy" id="1089453"/>
    <lineage>
        <taxon>Bacteria</taxon>
        <taxon>Bacillati</taxon>
        <taxon>Actinomycetota</taxon>
        <taxon>Actinomycetes</taxon>
        <taxon>Mycobacteriales</taxon>
        <taxon>Gordoniaceae</taxon>
        <taxon>Gordonia</taxon>
    </lineage>
</organism>
<keyword evidence="1 2" id="KW-0238">DNA-binding</keyword>
<dbReference type="AlphaFoldDB" id="H5U1K2"/>
<proteinExistence type="predicted"/>
<feature type="region of interest" description="Disordered" evidence="3">
    <location>
        <begin position="1"/>
        <end position="24"/>
    </location>
</feature>
<dbReference type="SUPFAM" id="SSF46689">
    <property type="entry name" value="Homeodomain-like"/>
    <property type="match status" value="2"/>
</dbReference>
<feature type="domain" description="HTH tetR-type" evidence="4">
    <location>
        <begin position="217"/>
        <end position="277"/>
    </location>
</feature>